<dbReference type="SUPFAM" id="SSF101498">
    <property type="entry name" value="Anti-sigma factor FlgM"/>
    <property type="match status" value="1"/>
</dbReference>
<proteinExistence type="inferred from homology"/>
<keyword evidence="3" id="KW-0678">Repressor</keyword>
<keyword evidence="12" id="KW-1185">Reference proteome</keyword>
<accession>A0A1I4ZBE6</accession>
<evidence type="ECO:0000256" key="9">
    <source>
        <dbReference type="SAM" id="MobiDB-lite"/>
    </source>
</evidence>
<feature type="compositionally biased region" description="Polar residues" evidence="9">
    <location>
        <begin position="13"/>
        <end position="29"/>
    </location>
</feature>
<dbReference type="EMBL" id="FOVG01000001">
    <property type="protein sequence ID" value="SFN47220.1"/>
    <property type="molecule type" value="Genomic_DNA"/>
</dbReference>
<evidence type="ECO:0000256" key="7">
    <source>
        <dbReference type="ARBA" id="ARBA00024739"/>
    </source>
</evidence>
<evidence type="ECO:0000313" key="12">
    <source>
        <dbReference type="Proteomes" id="UP000198968"/>
    </source>
</evidence>
<evidence type="ECO:0000313" key="11">
    <source>
        <dbReference type="EMBL" id="SFN47220.1"/>
    </source>
</evidence>
<name>A0A1I4ZBE6_9GAMM</name>
<protein>
    <recommendedName>
        <fullName evidence="2">Negative regulator of flagellin synthesis</fullName>
    </recommendedName>
    <alternativeName>
        <fullName evidence="8">Anti-sigma-28 factor</fullName>
    </alternativeName>
</protein>
<dbReference type="RefSeq" id="WP_090962252.1">
    <property type="nucleotide sequence ID" value="NZ_FOVG01000001.1"/>
</dbReference>
<evidence type="ECO:0000256" key="2">
    <source>
        <dbReference type="ARBA" id="ARBA00017823"/>
    </source>
</evidence>
<dbReference type="Pfam" id="PF04316">
    <property type="entry name" value="FlgM"/>
    <property type="match status" value="1"/>
</dbReference>
<feature type="region of interest" description="Disordered" evidence="9">
    <location>
        <begin position="1"/>
        <end position="41"/>
    </location>
</feature>
<keyword evidence="6" id="KW-0804">Transcription</keyword>
<dbReference type="InterPro" id="IPR007412">
    <property type="entry name" value="FlgM"/>
</dbReference>
<reference evidence="12" key="1">
    <citation type="submission" date="2016-10" db="EMBL/GenBank/DDBJ databases">
        <authorList>
            <person name="Varghese N."/>
            <person name="Submissions S."/>
        </authorList>
    </citation>
    <scope>NUCLEOTIDE SEQUENCE [LARGE SCALE GENOMIC DNA]</scope>
    <source>
        <strain evidence="12">OV426</strain>
    </source>
</reference>
<feature type="domain" description="Anti-sigma-28 factor FlgM C-terminal" evidence="10">
    <location>
        <begin position="45"/>
        <end position="92"/>
    </location>
</feature>
<comment type="similarity">
    <text evidence="1">Belongs to the FlgM family.</text>
</comment>
<keyword evidence="4" id="KW-1005">Bacterial flagellum biogenesis</keyword>
<evidence type="ECO:0000256" key="4">
    <source>
        <dbReference type="ARBA" id="ARBA00022795"/>
    </source>
</evidence>
<evidence type="ECO:0000256" key="3">
    <source>
        <dbReference type="ARBA" id="ARBA00022491"/>
    </source>
</evidence>
<gene>
    <name evidence="11" type="ORF">SAMN05428971_1548</name>
</gene>
<dbReference type="InterPro" id="IPR035890">
    <property type="entry name" value="Anti-sigma-28_factor_FlgM_sf"/>
</dbReference>
<dbReference type="OrthoDB" id="7062942at2"/>
<organism evidence="11 12">
    <name type="scientific">Candidatus Pantoea varia</name>
    <dbReference type="NCBI Taxonomy" id="1881036"/>
    <lineage>
        <taxon>Bacteria</taxon>
        <taxon>Pseudomonadati</taxon>
        <taxon>Pseudomonadota</taxon>
        <taxon>Gammaproteobacteria</taxon>
        <taxon>Enterobacterales</taxon>
        <taxon>Erwiniaceae</taxon>
        <taxon>Pantoea</taxon>
    </lineage>
</organism>
<dbReference type="GO" id="GO:0044781">
    <property type="term" value="P:bacterial-type flagellum organization"/>
    <property type="evidence" value="ECO:0007669"/>
    <property type="project" value="UniProtKB-KW"/>
</dbReference>
<evidence type="ECO:0000256" key="8">
    <source>
        <dbReference type="ARBA" id="ARBA00030117"/>
    </source>
</evidence>
<dbReference type="InterPro" id="IPR031316">
    <property type="entry name" value="FlgM_C"/>
</dbReference>
<evidence type="ECO:0000256" key="5">
    <source>
        <dbReference type="ARBA" id="ARBA00023015"/>
    </source>
</evidence>
<keyword evidence="5" id="KW-0805">Transcription regulation</keyword>
<dbReference type="Proteomes" id="UP000198968">
    <property type="component" value="Unassembled WGS sequence"/>
</dbReference>
<dbReference type="GO" id="GO:0045892">
    <property type="term" value="P:negative regulation of DNA-templated transcription"/>
    <property type="evidence" value="ECO:0007669"/>
    <property type="project" value="InterPro"/>
</dbReference>
<evidence type="ECO:0000259" key="10">
    <source>
        <dbReference type="Pfam" id="PF04316"/>
    </source>
</evidence>
<sequence length="102" mass="10746">MSIDRTQPLKPASTVQSRDSSESGNSKVRQSASPVAAATTPAAAQVSLSSAQSQLMQPSSKDINVERVEQLKTAIRNGELKMDTGKIADALIADTKAYLEGN</sequence>
<comment type="function">
    <text evidence="7">Responsible for the coupling of flagellin expression to flagellar assembly by preventing expression of the flagellin genes when a component of the middle class of proteins is defective. It negatively regulates flagellar genes by inhibiting the activity of FliA by directly binding to FliA.</text>
</comment>
<evidence type="ECO:0000256" key="6">
    <source>
        <dbReference type="ARBA" id="ARBA00023163"/>
    </source>
</evidence>
<feature type="compositionally biased region" description="Low complexity" evidence="9">
    <location>
        <begin position="30"/>
        <end position="41"/>
    </location>
</feature>
<evidence type="ECO:0000256" key="1">
    <source>
        <dbReference type="ARBA" id="ARBA00005322"/>
    </source>
</evidence>
<dbReference type="NCBIfam" id="TIGR03824">
    <property type="entry name" value="FlgM_jcvi"/>
    <property type="match status" value="1"/>
</dbReference>
<dbReference type="AlphaFoldDB" id="A0A1I4ZBE6"/>